<evidence type="ECO:0000313" key="4">
    <source>
        <dbReference type="Proteomes" id="UP000323176"/>
    </source>
</evidence>
<evidence type="ECO:0000313" key="3">
    <source>
        <dbReference type="EMBL" id="TXJ36366.1"/>
    </source>
</evidence>
<dbReference type="Proteomes" id="UP000323176">
    <property type="component" value="Unassembled WGS sequence"/>
</dbReference>
<name>A0A5C8EF73_BRAPL</name>
<dbReference type="PANTHER" id="PTHR35149:SF2">
    <property type="entry name" value="DUF262 DOMAIN-CONTAINING PROTEIN"/>
    <property type="match status" value="1"/>
</dbReference>
<organism evidence="3 4">
    <name type="scientific">Brachyspira pilosicoli</name>
    <name type="common">Serpulina pilosicoli</name>
    <dbReference type="NCBI Taxonomy" id="52584"/>
    <lineage>
        <taxon>Bacteria</taxon>
        <taxon>Pseudomonadati</taxon>
        <taxon>Spirochaetota</taxon>
        <taxon>Spirochaetia</taxon>
        <taxon>Brachyspirales</taxon>
        <taxon>Brachyspiraceae</taxon>
        <taxon>Brachyspira</taxon>
    </lineage>
</organism>
<feature type="domain" description="GmrSD restriction endonucleases N-terminal" evidence="1">
    <location>
        <begin position="9"/>
        <end position="214"/>
    </location>
</feature>
<dbReference type="Pfam" id="PF03235">
    <property type="entry name" value="GmrSD_N"/>
    <property type="match status" value="1"/>
</dbReference>
<gene>
    <name evidence="3" type="ORF">EPJ72_11755</name>
</gene>
<sequence>MKANESNLNKFITMSNVQFVIPIYQRNYDWTIKECKVLLNDIKEAGKLNRDHFIGSIVYVNDNSTVTSVQELIIIDGQQRLTTIILIYLRIYKLAEKLKDDDLKNEICDLYLVNKHAKVDDKIKLKTTENNDKALKSIFSNTIFKEKSNIIDNFNFFEKFIDENNYLDILNGLKKLIFVDMSLDKRYDDPQRIFESLNSTGLALSQSDLIRNYILMKLNSKEQKYIYENYWQYIEINARDETLNKNMVSDFIRDFITSKYSKIPNKNRVYEEFKLKYSIDNLGDIKKYLEELKEYSIYYNKLINPKNERDKDISLKLDDIKTLEVNVSYPFFLKIYKDYNDKVIDNKTFLKIIDLIESFVFRRFICDVFSNAMNKIFMSLYSKIDKNNYYDSLEEYLCKLKNVQRFPDNNEVINKLKEKDIYNGINTKRKLYLFNKLEMGLGKTVVDFSKTDFEIEHIFPQNPVKEWKDNLTDEEYKTMQSRLHTIANLTISANNKELSNKTFLDKKNMNVDNKEQGYKYSHLWLNEYLKTIDEWNIKNLETRFDELKDRFIRVWIYPDIKIEKNNNIITEEVNIFEADDPTGKKLDYIIFNGEKINITDVSKLFSYILKYYYNQNTNLFFTEEMQDLIQITKNKDELRSKYSIDIDDIYFAENNYSSERKFYLIKYLIEKFDMEDELYIKYKD</sequence>
<dbReference type="EMBL" id="SAXY01000072">
    <property type="protein sequence ID" value="TXJ36366.1"/>
    <property type="molecule type" value="Genomic_DNA"/>
</dbReference>
<evidence type="ECO:0000259" key="1">
    <source>
        <dbReference type="Pfam" id="PF03235"/>
    </source>
</evidence>
<accession>A0A5C8EF73</accession>
<feature type="domain" description="GmrSD restriction endonucleases C-terminal" evidence="2">
    <location>
        <begin position="407"/>
        <end position="547"/>
    </location>
</feature>
<dbReference type="AlphaFoldDB" id="A0A5C8EF73"/>
<dbReference type="PANTHER" id="PTHR35149">
    <property type="entry name" value="SLL5132 PROTEIN"/>
    <property type="match status" value="1"/>
</dbReference>
<dbReference type="Pfam" id="PF07510">
    <property type="entry name" value="GmrSD_C"/>
    <property type="match status" value="1"/>
</dbReference>
<protein>
    <submittedName>
        <fullName evidence="3">DUF262 domain-containing protein</fullName>
    </submittedName>
</protein>
<dbReference type="InterPro" id="IPR011089">
    <property type="entry name" value="GmrSD_C"/>
</dbReference>
<dbReference type="InterPro" id="IPR004919">
    <property type="entry name" value="GmrSD_N"/>
</dbReference>
<comment type="caution">
    <text evidence="3">The sequence shown here is derived from an EMBL/GenBank/DDBJ whole genome shotgun (WGS) entry which is preliminary data.</text>
</comment>
<evidence type="ECO:0000259" key="2">
    <source>
        <dbReference type="Pfam" id="PF07510"/>
    </source>
</evidence>
<dbReference type="OrthoDB" id="9798761at2"/>
<reference evidence="3 4" key="1">
    <citation type="journal article" date="1992" name="Lakartidningen">
        <title>[Penicillin V and not amoxicillin is the first choice preparation in acute otitis].</title>
        <authorList>
            <person name="Kamme C."/>
            <person name="Lundgren K."/>
            <person name="Prellner K."/>
        </authorList>
    </citation>
    <scope>NUCLEOTIDE SEQUENCE [LARGE SCALE GENOMIC DNA]</scope>
    <source>
        <strain evidence="3 4">PC5538III-hc</strain>
    </source>
</reference>
<proteinExistence type="predicted"/>